<evidence type="ECO:0000256" key="5">
    <source>
        <dbReference type="ARBA" id="ARBA00039767"/>
    </source>
</evidence>
<dbReference type="Pfam" id="PF01026">
    <property type="entry name" value="TatD_DNase"/>
    <property type="match status" value="1"/>
</dbReference>
<evidence type="ECO:0000256" key="2">
    <source>
        <dbReference type="ARBA" id="ARBA00022722"/>
    </source>
</evidence>
<proteinExistence type="inferred from homology"/>
<dbReference type="CDD" id="cd01310">
    <property type="entry name" value="TatD_DNAse"/>
    <property type="match status" value="1"/>
</dbReference>
<keyword evidence="8" id="KW-1185">Reference proteome</keyword>
<dbReference type="InterPro" id="IPR001130">
    <property type="entry name" value="TatD-like"/>
</dbReference>
<name>A0A9P1IVL3_9PELO</name>
<dbReference type="OrthoDB" id="413993at2759"/>
<evidence type="ECO:0000256" key="6">
    <source>
        <dbReference type="ARBA" id="ARBA00045223"/>
    </source>
</evidence>
<evidence type="ECO:0000256" key="1">
    <source>
        <dbReference type="ARBA" id="ARBA00009275"/>
    </source>
</evidence>
<comment type="caution">
    <text evidence="7">The sequence shown here is derived from an EMBL/GenBank/DDBJ whole genome shotgun (WGS) entry which is preliminary data.</text>
</comment>
<reference evidence="7" key="1">
    <citation type="submission" date="2022-11" db="EMBL/GenBank/DDBJ databases">
        <authorList>
            <person name="Kikuchi T."/>
        </authorList>
    </citation>
    <scope>NUCLEOTIDE SEQUENCE</scope>
    <source>
        <strain evidence="7">PS1010</strain>
    </source>
</reference>
<keyword evidence="3" id="KW-0479">Metal-binding</keyword>
<protein>
    <recommendedName>
        <fullName evidence="5">Deoxyribonuclease TATDN1</fullName>
    </recommendedName>
</protein>
<gene>
    <name evidence="7" type="ORF">CAMP_LOCUS13686</name>
</gene>
<dbReference type="InterPro" id="IPR032466">
    <property type="entry name" value="Metal_Hydrolase"/>
</dbReference>
<dbReference type="SUPFAM" id="SSF51556">
    <property type="entry name" value="Metallo-dependent hydrolases"/>
    <property type="match status" value="1"/>
</dbReference>
<evidence type="ECO:0000256" key="4">
    <source>
        <dbReference type="ARBA" id="ARBA00022801"/>
    </source>
</evidence>
<dbReference type="GO" id="GO:0008310">
    <property type="term" value="F:single-stranded DNA 3'-5' DNA exonuclease activity"/>
    <property type="evidence" value="ECO:0007669"/>
    <property type="project" value="TreeGrafter"/>
</dbReference>
<evidence type="ECO:0000313" key="8">
    <source>
        <dbReference type="Proteomes" id="UP001152747"/>
    </source>
</evidence>
<comment type="similarity">
    <text evidence="1">Belongs to the metallo-dependent hydrolases superfamily. TatD-type hydrolase family.</text>
</comment>
<comment type="function">
    <text evidence="6">Deoxyribonuclease which catalyzes (in vitro) the decatenation of kinetoplast DNA, which are circular DNA catenated to each other, producing linear DNA molecules. Plays an important role in chromosomal segregation and cell cycle progression during eye development probably via its DNA decatenation activity.</text>
</comment>
<accession>A0A9P1IVL3</accession>
<evidence type="ECO:0000313" key="7">
    <source>
        <dbReference type="EMBL" id="CAI5451049.1"/>
    </source>
</evidence>
<keyword evidence="2" id="KW-0540">Nuclease</keyword>
<organism evidence="7 8">
    <name type="scientific">Caenorhabditis angaria</name>
    <dbReference type="NCBI Taxonomy" id="860376"/>
    <lineage>
        <taxon>Eukaryota</taxon>
        <taxon>Metazoa</taxon>
        <taxon>Ecdysozoa</taxon>
        <taxon>Nematoda</taxon>
        <taxon>Chromadorea</taxon>
        <taxon>Rhabditida</taxon>
        <taxon>Rhabditina</taxon>
        <taxon>Rhabditomorpha</taxon>
        <taxon>Rhabditoidea</taxon>
        <taxon>Rhabditidae</taxon>
        <taxon>Peloderinae</taxon>
        <taxon>Caenorhabditis</taxon>
    </lineage>
</organism>
<dbReference type="PANTHER" id="PTHR10060:SF15">
    <property type="entry name" value="DEOXYRIBONUCLEASE TATDN1"/>
    <property type="match status" value="1"/>
</dbReference>
<dbReference type="PANTHER" id="PTHR10060">
    <property type="entry name" value="TATD FAMILY DEOXYRIBONUCLEASE"/>
    <property type="match status" value="1"/>
</dbReference>
<dbReference type="EMBL" id="CANHGI010000005">
    <property type="protein sequence ID" value="CAI5451049.1"/>
    <property type="molecule type" value="Genomic_DNA"/>
</dbReference>
<dbReference type="GO" id="GO:0005829">
    <property type="term" value="C:cytosol"/>
    <property type="evidence" value="ECO:0007669"/>
    <property type="project" value="TreeGrafter"/>
</dbReference>
<keyword evidence="4" id="KW-0378">Hydrolase</keyword>
<dbReference type="AlphaFoldDB" id="A0A9P1IVL3"/>
<dbReference type="Proteomes" id="UP001152747">
    <property type="component" value="Unassembled WGS sequence"/>
</dbReference>
<sequence>MAQYELVDIGANLGHPSYKDDFAAVLDRAKEAGLVKIMVTGTSEEISKQCETLVAPYSGFLYFTAGVHPHDAKDWNSTTTLQTIRNLQQNPACVAVGECGLDFNRNFSPQDVQRDVFRKQVELAVELRKPLFIHEREAHKDMVEILGAFGDKLPPAKPKNILKWDFILD</sequence>
<dbReference type="GO" id="GO:0046872">
    <property type="term" value="F:metal ion binding"/>
    <property type="evidence" value="ECO:0007669"/>
    <property type="project" value="UniProtKB-KW"/>
</dbReference>
<dbReference type="Gene3D" id="3.20.20.140">
    <property type="entry name" value="Metal-dependent hydrolases"/>
    <property type="match status" value="1"/>
</dbReference>
<evidence type="ECO:0000256" key="3">
    <source>
        <dbReference type="ARBA" id="ARBA00022723"/>
    </source>
</evidence>
<dbReference type="InterPro" id="IPR050891">
    <property type="entry name" value="TatD-type_Hydrolase"/>
</dbReference>